<dbReference type="CDD" id="cd02440">
    <property type="entry name" value="AdoMet_MTases"/>
    <property type="match status" value="1"/>
</dbReference>
<dbReference type="PANTHER" id="PTHR14614:SF44">
    <property type="entry name" value="PROTEIN N-LYSINE METHYLTRANSFERASE METTL21D"/>
    <property type="match status" value="1"/>
</dbReference>
<keyword evidence="4" id="KW-1185">Reference proteome</keyword>
<evidence type="ECO:0000256" key="1">
    <source>
        <dbReference type="ARBA" id="ARBA00022603"/>
    </source>
</evidence>
<evidence type="ECO:0000313" key="3">
    <source>
        <dbReference type="EMBL" id="CAK8692141.1"/>
    </source>
</evidence>
<sequence length="246" mass="27407">MGSEDISKTFVREIELCAGQDADTKCTTLHIHQMSVGDVGCVVWDAALVLLKYLFTRKGNKYVKGNNVLELGAGTGVVGLAAACAGASDVIVTDLPQFTSLITLNIKENCNVTKDCRVQGNVLCWGNENDIKNACQASMKTTSDPNTSHQTFNIKCVLIADCIYYEDGVHSLYETITFLFKLCDPLMRILCSFEHRNTGNKEFLLKTFFKLLHSNNEITYENIPHSDMDEVFHSDDIHIIVIKRKS</sequence>
<protein>
    <submittedName>
        <fullName evidence="3">Uncharacterized protein</fullName>
    </submittedName>
</protein>
<proteinExistence type="predicted"/>
<dbReference type="PANTHER" id="PTHR14614">
    <property type="entry name" value="HEPATOCELLULAR CARCINOMA-ASSOCIATED ANTIGEN"/>
    <property type="match status" value="1"/>
</dbReference>
<organism evidence="3 4">
    <name type="scientific">Clavelina lepadiformis</name>
    <name type="common">Light-bulb sea squirt</name>
    <name type="synonym">Ascidia lepadiformis</name>
    <dbReference type="NCBI Taxonomy" id="159417"/>
    <lineage>
        <taxon>Eukaryota</taxon>
        <taxon>Metazoa</taxon>
        <taxon>Chordata</taxon>
        <taxon>Tunicata</taxon>
        <taxon>Ascidiacea</taxon>
        <taxon>Aplousobranchia</taxon>
        <taxon>Clavelinidae</taxon>
        <taxon>Clavelina</taxon>
    </lineage>
</organism>
<accession>A0ABP0GK52</accession>
<gene>
    <name evidence="3" type="ORF">CVLEPA_LOCUS24879</name>
</gene>
<keyword evidence="1" id="KW-0808">Transferase</keyword>
<dbReference type="InterPro" id="IPR019410">
    <property type="entry name" value="Methyltransf_16"/>
</dbReference>
<comment type="caution">
    <text evidence="3">The sequence shown here is derived from an EMBL/GenBank/DDBJ whole genome shotgun (WGS) entry which is preliminary data.</text>
</comment>
<dbReference type="SUPFAM" id="SSF53335">
    <property type="entry name" value="S-adenosyl-L-methionine-dependent methyltransferases"/>
    <property type="match status" value="1"/>
</dbReference>
<keyword evidence="2" id="KW-0949">S-adenosyl-L-methionine</keyword>
<evidence type="ECO:0000313" key="4">
    <source>
        <dbReference type="Proteomes" id="UP001642483"/>
    </source>
</evidence>
<dbReference type="Gene3D" id="3.40.50.150">
    <property type="entry name" value="Vaccinia Virus protein VP39"/>
    <property type="match status" value="1"/>
</dbReference>
<keyword evidence="1" id="KW-0489">Methyltransferase</keyword>
<reference evidence="3 4" key="1">
    <citation type="submission" date="2024-02" db="EMBL/GenBank/DDBJ databases">
        <authorList>
            <person name="Daric V."/>
            <person name="Darras S."/>
        </authorList>
    </citation>
    <scope>NUCLEOTIDE SEQUENCE [LARGE SCALE GENOMIC DNA]</scope>
</reference>
<dbReference type="EMBL" id="CAWYQH010000130">
    <property type="protein sequence ID" value="CAK8692141.1"/>
    <property type="molecule type" value="Genomic_DNA"/>
</dbReference>
<dbReference type="Pfam" id="PF10294">
    <property type="entry name" value="Methyltransf_16"/>
    <property type="match status" value="1"/>
</dbReference>
<evidence type="ECO:0000256" key="2">
    <source>
        <dbReference type="ARBA" id="ARBA00022691"/>
    </source>
</evidence>
<name>A0ABP0GK52_CLALP</name>
<dbReference type="Proteomes" id="UP001642483">
    <property type="component" value="Unassembled WGS sequence"/>
</dbReference>
<dbReference type="InterPro" id="IPR029063">
    <property type="entry name" value="SAM-dependent_MTases_sf"/>
</dbReference>